<sequence length="71" mass="7517">MDSDAASSSVGSWSECDTDSEPEDLQSYTATSYTAVSNTETGSDSESDSELEEDADTEADTHVEATARVLE</sequence>
<feature type="compositionally biased region" description="Acidic residues" evidence="1">
    <location>
        <begin position="43"/>
        <end position="58"/>
    </location>
</feature>
<accession>A0ABR0KQC9</accession>
<evidence type="ECO:0000313" key="2">
    <source>
        <dbReference type="EMBL" id="KAK5107434.1"/>
    </source>
</evidence>
<keyword evidence="3" id="KW-1185">Reference proteome</keyword>
<feature type="non-terminal residue" evidence="2">
    <location>
        <position position="71"/>
    </location>
</feature>
<proteinExistence type="predicted"/>
<protein>
    <submittedName>
        <fullName evidence="2">Uncharacterized protein</fullName>
    </submittedName>
</protein>
<evidence type="ECO:0000313" key="3">
    <source>
        <dbReference type="Proteomes" id="UP001357485"/>
    </source>
</evidence>
<dbReference type="Proteomes" id="UP001357485">
    <property type="component" value="Unassembled WGS sequence"/>
</dbReference>
<comment type="caution">
    <text evidence="2">The sequence shown here is derived from an EMBL/GenBank/DDBJ whole genome shotgun (WGS) entry which is preliminary data.</text>
</comment>
<feature type="compositionally biased region" description="Polar residues" evidence="1">
    <location>
        <begin position="26"/>
        <end position="36"/>
    </location>
</feature>
<organism evidence="2 3">
    <name type="scientific">Cryomyces antarcticus</name>
    <dbReference type="NCBI Taxonomy" id="329879"/>
    <lineage>
        <taxon>Eukaryota</taxon>
        <taxon>Fungi</taxon>
        <taxon>Dikarya</taxon>
        <taxon>Ascomycota</taxon>
        <taxon>Pezizomycotina</taxon>
        <taxon>Dothideomycetes</taxon>
        <taxon>Dothideomycetes incertae sedis</taxon>
        <taxon>Cryomyces</taxon>
    </lineage>
</organism>
<dbReference type="EMBL" id="JAVRRA010025779">
    <property type="protein sequence ID" value="KAK5107434.1"/>
    <property type="molecule type" value="Genomic_DNA"/>
</dbReference>
<feature type="region of interest" description="Disordered" evidence="1">
    <location>
        <begin position="1"/>
        <end position="71"/>
    </location>
</feature>
<evidence type="ECO:0000256" key="1">
    <source>
        <dbReference type="SAM" id="MobiDB-lite"/>
    </source>
</evidence>
<feature type="compositionally biased region" description="Basic and acidic residues" evidence="1">
    <location>
        <begin position="59"/>
        <end position="71"/>
    </location>
</feature>
<name>A0ABR0KQC9_9PEZI</name>
<gene>
    <name evidence="2" type="ORF">LTR16_006310</name>
</gene>
<reference evidence="2 3" key="1">
    <citation type="submission" date="2023-08" db="EMBL/GenBank/DDBJ databases">
        <title>Black Yeasts Isolated from many extreme environments.</title>
        <authorList>
            <person name="Coleine C."/>
            <person name="Stajich J.E."/>
            <person name="Selbmann L."/>
        </authorList>
    </citation>
    <scope>NUCLEOTIDE SEQUENCE [LARGE SCALE GENOMIC DNA]</scope>
    <source>
        <strain evidence="2 3">CCFEE 536</strain>
    </source>
</reference>